<comment type="caution">
    <text evidence="2">The sequence shown here is derived from an EMBL/GenBank/DDBJ whole genome shotgun (WGS) entry which is preliminary data.</text>
</comment>
<name>A0AAD9QFP0_ACRCE</name>
<reference evidence="2" key="2">
    <citation type="journal article" date="2023" name="Science">
        <title>Genomic signatures of disease resistance in endangered staghorn corals.</title>
        <authorList>
            <person name="Vollmer S.V."/>
            <person name="Selwyn J.D."/>
            <person name="Despard B.A."/>
            <person name="Roesel C.L."/>
        </authorList>
    </citation>
    <scope>NUCLEOTIDE SEQUENCE</scope>
    <source>
        <strain evidence="2">K2</strain>
    </source>
</reference>
<keyword evidence="1" id="KW-0732">Signal</keyword>
<gene>
    <name evidence="2" type="ORF">P5673_016748</name>
</gene>
<protein>
    <submittedName>
        <fullName evidence="2">Uncharacterized protein</fullName>
    </submittedName>
</protein>
<reference evidence="2" key="1">
    <citation type="journal article" date="2023" name="G3 (Bethesda)">
        <title>Whole genome assembly and annotation of the endangered Caribbean coral Acropora cervicornis.</title>
        <authorList>
            <person name="Selwyn J.D."/>
            <person name="Vollmer S.V."/>
        </authorList>
    </citation>
    <scope>NUCLEOTIDE SEQUENCE</scope>
    <source>
        <strain evidence="2">K2</strain>
    </source>
</reference>
<dbReference type="EMBL" id="JARQWQ010000036">
    <property type="protein sequence ID" value="KAK2560408.1"/>
    <property type="molecule type" value="Genomic_DNA"/>
</dbReference>
<dbReference type="Proteomes" id="UP001249851">
    <property type="component" value="Unassembled WGS sequence"/>
</dbReference>
<sequence length="213" mass="24440">MNLKILLSFFAAGIVSTVMEPIRIKRHVVDYDYVATCLAKGYMALNEELSKLPNHKADTDDEKVKYSCNFLRRSKDCILEQLRDHPNVPILRYSALWEWQHIVMANAAGVCPVIPPGHLKTIGKEVLAERPDLKNLEDLNDTKLKPCVKEGMRRCFIKTETSFEAQKNTVNPNFYYTECYEEQVCDSEMFRRFLDYGKAMKAKKPAAKSALTP</sequence>
<organism evidence="2 3">
    <name type="scientific">Acropora cervicornis</name>
    <name type="common">Staghorn coral</name>
    <dbReference type="NCBI Taxonomy" id="6130"/>
    <lineage>
        <taxon>Eukaryota</taxon>
        <taxon>Metazoa</taxon>
        <taxon>Cnidaria</taxon>
        <taxon>Anthozoa</taxon>
        <taxon>Hexacorallia</taxon>
        <taxon>Scleractinia</taxon>
        <taxon>Astrocoeniina</taxon>
        <taxon>Acroporidae</taxon>
        <taxon>Acropora</taxon>
    </lineage>
</organism>
<proteinExistence type="predicted"/>
<feature type="chain" id="PRO_5042101532" evidence="1">
    <location>
        <begin position="18"/>
        <end position="213"/>
    </location>
</feature>
<evidence type="ECO:0000313" key="2">
    <source>
        <dbReference type="EMBL" id="KAK2560408.1"/>
    </source>
</evidence>
<dbReference type="AlphaFoldDB" id="A0AAD9QFP0"/>
<accession>A0AAD9QFP0</accession>
<evidence type="ECO:0000313" key="3">
    <source>
        <dbReference type="Proteomes" id="UP001249851"/>
    </source>
</evidence>
<feature type="signal peptide" evidence="1">
    <location>
        <begin position="1"/>
        <end position="17"/>
    </location>
</feature>
<keyword evidence="3" id="KW-1185">Reference proteome</keyword>
<evidence type="ECO:0000256" key="1">
    <source>
        <dbReference type="SAM" id="SignalP"/>
    </source>
</evidence>